<feature type="transmembrane region" description="Helical" evidence="2">
    <location>
        <begin position="6"/>
        <end position="31"/>
    </location>
</feature>
<reference evidence="3" key="1">
    <citation type="submission" date="2019-12" db="EMBL/GenBank/DDBJ databases">
        <title>An insight into the sialome of adult female Ixodes ricinus ticks feeding for 6 days.</title>
        <authorList>
            <person name="Perner J."/>
            <person name="Ribeiro J.M.C."/>
        </authorList>
    </citation>
    <scope>NUCLEOTIDE SEQUENCE</scope>
    <source>
        <strain evidence="3">Semi-engorged</strain>
        <tissue evidence="3">Salivary glands</tissue>
    </source>
</reference>
<dbReference type="AlphaFoldDB" id="A0A6B0TWE7"/>
<feature type="region of interest" description="Disordered" evidence="1">
    <location>
        <begin position="58"/>
        <end position="80"/>
    </location>
</feature>
<proteinExistence type="predicted"/>
<organism evidence="3">
    <name type="scientific">Ixodes ricinus</name>
    <name type="common">Common tick</name>
    <name type="synonym">Acarus ricinus</name>
    <dbReference type="NCBI Taxonomy" id="34613"/>
    <lineage>
        <taxon>Eukaryota</taxon>
        <taxon>Metazoa</taxon>
        <taxon>Ecdysozoa</taxon>
        <taxon>Arthropoda</taxon>
        <taxon>Chelicerata</taxon>
        <taxon>Arachnida</taxon>
        <taxon>Acari</taxon>
        <taxon>Parasitiformes</taxon>
        <taxon>Ixodida</taxon>
        <taxon>Ixodoidea</taxon>
        <taxon>Ixodidae</taxon>
        <taxon>Ixodinae</taxon>
        <taxon>Ixodes</taxon>
    </lineage>
</organism>
<dbReference type="EMBL" id="GIFC01002289">
    <property type="protein sequence ID" value="MXU84372.1"/>
    <property type="molecule type" value="Transcribed_RNA"/>
</dbReference>
<keyword evidence="2" id="KW-1133">Transmembrane helix</keyword>
<evidence type="ECO:0000256" key="1">
    <source>
        <dbReference type="SAM" id="MobiDB-lite"/>
    </source>
</evidence>
<accession>A0A6B0TWE7</accession>
<feature type="compositionally biased region" description="Basic and acidic residues" evidence="1">
    <location>
        <begin position="65"/>
        <end position="80"/>
    </location>
</feature>
<name>A0A6B0TWE7_IXORI</name>
<evidence type="ECO:0000256" key="2">
    <source>
        <dbReference type="SAM" id="Phobius"/>
    </source>
</evidence>
<evidence type="ECO:0000313" key="3">
    <source>
        <dbReference type="EMBL" id="MXU84372.1"/>
    </source>
</evidence>
<sequence length="80" mass="9129">MGHASKIFILAVLYFCLQKLSLLHNVALFVLHATDQRRFGMEPWFILAATAEQSRTPRPIYDTKTSTHDTPSKLRHGADF</sequence>
<keyword evidence="2" id="KW-0812">Transmembrane</keyword>
<keyword evidence="2" id="KW-0472">Membrane</keyword>
<protein>
    <submittedName>
        <fullName evidence="3">Putative secreted protein</fullName>
    </submittedName>
</protein>